<feature type="compositionally biased region" description="Basic and acidic residues" evidence="1">
    <location>
        <begin position="70"/>
        <end position="99"/>
    </location>
</feature>
<sequence length="202" mass="22877">MNITGAVSKSLEEIPLAEGGPKGNGDEKEDSAKARENMHEIESRQDLGEKERKLKISCLKKFLHLPSKKSLDKAKEHELDVVTPTDEKVDNNDGEEKASGSKTNKKSNKHSQLPLGGMFRHASLPRYKSKYDLNSRSSKITLKSSFSGFWNSVFKKERKSQSEYDIEETEGDVKFTNFLETKSECRTLREDIHSLKISEDPN</sequence>
<protein>
    <submittedName>
        <fullName evidence="2">Uncharacterized protein</fullName>
    </submittedName>
</protein>
<dbReference type="Proteomes" id="UP000095300">
    <property type="component" value="Unassembled WGS sequence"/>
</dbReference>
<proteinExistence type="predicted"/>
<dbReference type="AlphaFoldDB" id="A0A1I8PKS6"/>
<feature type="compositionally biased region" description="Basic and acidic residues" evidence="1">
    <location>
        <begin position="24"/>
        <end position="50"/>
    </location>
</feature>
<evidence type="ECO:0000256" key="1">
    <source>
        <dbReference type="SAM" id="MobiDB-lite"/>
    </source>
</evidence>
<feature type="region of interest" description="Disordered" evidence="1">
    <location>
        <begin position="1"/>
        <end position="50"/>
    </location>
</feature>
<accession>A0A1I8PKS6</accession>
<evidence type="ECO:0000313" key="3">
    <source>
        <dbReference type="Proteomes" id="UP000095300"/>
    </source>
</evidence>
<dbReference type="OrthoDB" id="8012969at2759"/>
<dbReference type="KEGG" id="scac:106086107"/>
<name>A0A1I8PKS6_STOCA</name>
<feature type="region of interest" description="Disordered" evidence="1">
    <location>
        <begin position="70"/>
        <end position="120"/>
    </location>
</feature>
<dbReference type="EnsemblMetazoa" id="SCAU009012-RA">
    <property type="protein sequence ID" value="SCAU009012-PA"/>
    <property type="gene ID" value="SCAU009012"/>
</dbReference>
<organism evidence="2 3">
    <name type="scientific">Stomoxys calcitrans</name>
    <name type="common">Stable fly</name>
    <name type="synonym">Conops calcitrans</name>
    <dbReference type="NCBI Taxonomy" id="35570"/>
    <lineage>
        <taxon>Eukaryota</taxon>
        <taxon>Metazoa</taxon>
        <taxon>Ecdysozoa</taxon>
        <taxon>Arthropoda</taxon>
        <taxon>Hexapoda</taxon>
        <taxon>Insecta</taxon>
        <taxon>Pterygota</taxon>
        <taxon>Neoptera</taxon>
        <taxon>Endopterygota</taxon>
        <taxon>Diptera</taxon>
        <taxon>Brachycera</taxon>
        <taxon>Muscomorpha</taxon>
        <taxon>Muscoidea</taxon>
        <taxon>Muscidae</taxon>
        <taxon>Stomoxys</taxon>
    </lineage>
</organism>
<gene>
    <name evidence="2" type="primary">106086107</name>
</gene>
<dbReference type="VEuPathDB" id="VectorBase:SCAU009012"/>
<reference evidence="2" key="1">
    <citation type="submission" date="2020-05" db="UniProtKB">
        <authorList>
            <consortium name="EnsemblMetazoa"/>
        </authorList>
    </citation>
    <scope>IDENTIFICATION</scope>
    <source>
        <strain evidence="2">USDA</strain>
    </source>
</reference>
<keyword evidence="3" id="KW-1185">Reference proteome</keyword>
<evidence type="ECO:0000313" key="2">
    <source>
        <dbReference type="EnsemblMetazoa" id="SCAU009012-PA"/>
    </source>
</evidence>